<dbReference type="EMBL" id="CAWUOM010000074">
    <property type="protein sequence ID" value="CAK7270563.1"/>
    <property type="molecule type" value="Genomic_DNA"/>
</dbReference>
<sequence>MSTTMMILPMCSSSPDSPERLSRMAAFAHSPFRPSRPSPLSSSPIQGCSSLPSASHMKSMQSDTQSSPIQQSSSAALMFGASTRSLPDINACALQHPQPFSDLGDLKKGPTFRFASRPAKPVPRSQISRDAAQQTRRTLFLRNVRQRADDHNWNRRNLEQEKLEWWSLERELRQARELDVMSMLTDQDIEDAEDWVASPIFSQPSSSLSLPFEQSKDARRQNNYYDRAANDERGNEEDERMVELLMREEEAEMEALIASMENSANAGFADDGSVPPPERPDSAVYSEDADYDTIFSEILSGVGEDTEMGMF</sequence>
<keyword evidence="3" id="KW-1185">Reference proteome</keyword>
<comment type="caution">
    <text evidence="2">The sequence shown here is derived from an EMBL/GenBank/DDBJ whole genome shotgun (WGS) entry which is preliminary data.</text>
</comment>
<accession>A0ABP0DQI6</accession>
<feature type="compositionally biased region" description="Polar residues" evidence="1">
    <location>
        <begin position="45"/>
        <end position="60"/>
    </location>
</feature>
<feature type="region of interest" description="Disordered" evidence="1">
    <location>
        <begin position="257"/>
        <end position="288"/>
    </location>
</feature>
<feature type="compositionally biased region" description="Low complexity" evidence="1">
    <location>
        <begin position="30"/>
        <end position="44"/>
    </location>
</feature>
<feature type="compositionally biased region" description="Polar residues" evidence="1">
    <location>
        <begin position="1"/>
        <end position="16"/>
    </location>
</feature>
<reference evidence="2 3" key="1">
    <citation type="submission" date="2024-01" db="EMBL/GenBank/DDBJ databases">
        <authorList>
            <person name="Allen C."/>
            <person name="Tagirdzhanova G."/>
        </authorList>
    </citation>
    <scope>NUCLEOTIDE SEQUENCE [LARGE SCALE GENOMIC DNA]</scope>
    <source>
        <strain evidence="2 3">CBS 573.63</strain>
    </source>
</reference>
<name>A0ABP0DQI6_9PEZI</name>
<protein>
    <submittedName>
        <fullName evidence="2">Uncharacterized protein</fullName>
    </submittedName>
</protein>
<feature type="region of interest" description="Disordered" evidence="1">
    <location>
        <begin position="1"/>
        <end position="73"/>
    </location>
</feature>
<organism evidence="2 3">
    <name type="scientific">Sporothrix epigloea</name>
    <dbReference type="NCBI Taxonomy" id="1892477"/>
    <lineage>
        <taxon>Eukaryota</taxon>
        <taxon>Fungi</taxon>
        <taxon>Dikarya</taxon>
        <taxon>Ascomycota</taxon>
        <taxon>Pezizomycotina</taxon>
        <taxon>Sordariomycetes</taxon>
        <taxon>Sordariomycetidae</taxon>
        <taxon>Ophiostomatales</taxon>
        <taxon>Ophiostomataceae</taxon>
        <taxon>Sporothrix</taxon>
    </lineage>
</organism>
<dbReference type="Proteomes" id="UP001642501">
    <property type="component" value="Unassembled WGS sequence"/>
</dbReference>
<gene>
    <name evidence="2" type="ORF">SEPCBS57363_004166</name>
</gene>
<evidence type="ECO:0000313" key="3">
    <source>
        <dbReference type="Proteomes" id="UP001642501"/>
    </source>
</evidence>
<evidence type="ECO:0000256" key="1">
    <source>
        <dbReference type="SAM" id="MobiDB-lite"/>
    </source>
</evidence>
<proteinExistence type="predicted"/>
<evidence type="ECO:0000313" key="2">
    <source>
        <dbReference type="EMBL" id="CAK7270563.1"/>
    </source>
</evidence>
<feature type="compositionally biased region" description="Low complexity" evidence="1">
    <location>
        <begin position="61"/>
        <end position="73"/>
    </location>
</feature>